<dbReference type="PANTHER" id="PTHR12526:SF630">
    <property type="entry name" value="GLYCOSYLTRANSFERASE"/>
    <property type="match status" value="1"/>
</dbReference>
<dbReference type="Gene3D" id="3.40.50.2000">
    <property type="entry name" value="Glycogen Phosphorylase B"/>
    <property type="match status" value="2"/>
</dbReference>
<sequence>MKVLLLDLGKIIRGGQRQVFYLARYLAQTPGFEPLVAVPNNSPLKPLLEEAKIPCADLPSSNDYNPFNIFRLTRLISSFKPDVVHTNDAKGASLAALVKKFNDSFKLVHSRRVSYKLKPGWSRSKYLAGDALVAVSREIQEVLVSCEIPKEKTSTIHSGIDAEMYELEQRQHPVLTLGAVGALSTQKGFEVLIESLAHLKESPTMPDWQCMIAGEGPLLRELKQQAEKLDLARSILFLGYQDSRIVLPEIDVLIIPSVDGEGSNAVIKEGWATKTPVITSDLPSNLELVTHEHDGLVFRNRNAKELATNIVRVVTDQTLADKLINNGSESVTNYTDKTMAQKYVALYQRLTGATS</sequence>
<dbReference type="Pfam" id="PF13439">
    <property type="entry name" value="Glyco_transf_4"/>
    <property type="match status" value="1"/>
</dbReference>
<dbReference type="Proteomes" id="UP001317742">
    <property type="component" value="Chromosome"/>
</dbReference>
<dbReference type="Pfam" id="PF00534">
    <property type="entry name" value="Glycos_transf_1"/>
    <property type="match status" value="1"/>
</dbReference>
<dbReference type="CDD" id="cd03801">
    <property type="entry name" value="GT4_PimA-like"/>
    <property type="match status" value="1"/>
</dbReference>
<dbReference type="SUPFAM" id="SSF53756">
    <property type="entry name" value="UDP-Glycosyltransferase/glycogen phosphorylase"/>
    <property type="match status" value="1"/>
</dbReference>
<feature type="domain" description="Glycosyltransferase subfamily 4-like N-terminal" evidence="2">
    <location>
        <begin position="13"/>
        <end position="163"/>
    </location>
</feature>
<dbReference type="EMBL" id="AP026709">
    <property type="protein sequence ID" value="BDQ36130.1"/>
    <property type="molecule type" value="Genomic_DNA"/>
</dbReference>
<accession>A0ABN6S373</accession>
<evidence type="ECO:0000313" key="3">
    <source>
        <dbReference type="EMBL" id="BDQ36130.1"/>
    </source>
</evidence>
<dbReference type="PANTHER" id="PTHR12526">
    <property type="entry name" value="GLYCOSYLTRANSFERASE"/>
    <property type="match status" value="1"/>
</dbReference>
<feature type="domain" description="Glycosyl transferase family 1" evidence="1">
    <location>
        <begin position="177"/>
        <end position="328"/>
    </location>
</feature>
<keyword evidence="4" id="KW-1185">Reference proteome</keyword>
<name>A0ABN6S373_9BACT</name>
<keyword evidence="3" id="KW-0808">Transferase</keyword>
<evidence type="ECO:0000259" key="2">
    <source>
        <dbReference type="Pfam" id="PF13439"/>
    </source>
</evidence>
<protein>
    <submittedName>
        <fullName evidence="3">Glycosyl transferase</fullName>
    </submittedName>
</protein>
<dbReference type="RefSeq" id="WP_281762053.1">
    <property type="nucleotide sequence ID" value="NZ_AP026709.1"/>
</dbReference>
<gene>
    <name evidence="3" type="ORF">SYK_04900</name>
</gene>
<dbReference type="InterPro" id="IPR001296">
    <property type="entry name" value="Glyco_trans_1"/>
</dbReference>
<organism evidence="3 4">
    <name type="scientific">Pseudodesulfovibrio nedwellii</name>
    <dbReference type="NCBI Taxonomy" id="2973072"/>
    <lineage>
        <taxon>Bacteria</taxon>
        <taxon>Pseudomonadati</taxon>
        <taxon>Thermodesulfobacteriota</taxon>
        <taxon>Desulfovibrionia</taxon>
        <taxon>Desulfovibrionales</taxon>
        <taxon>Desulfovibrionaceae</taxon>
    </lineage>
</organism>
<dbReference type="GO" id="GO:0016740">
    <property type="term" value="F:transferase activity"/>
    <property type="evidence" value="ECO:0007669"/>
    <property type="project" value="UniProtKB-KW"/>
</dbReference>
<evidence type="ECO:0000259" key="1">
    <source>
        <dbReference type="Pfam" id="PF00534"/>
    </source>
</evidence>
<reference evidence="3 4" key="1">
    <citation type="submission" date="2022-08" db="EMBL/GenBank/DDBJ databases">
        <title>Genome Sequence of the sulphate-reducing bacterium, Pseudodesulfovibrio sp. SYK.</title>
        <authorList>
            <person name="Kondo R."/>
            <person name="Kataoka T."/>
        </authorList>
    </citation>
    <scope>NUCLEOTIDE SEQUENCE [LARGE SCALE GENOMIC DNA]</scope>
    <source>
        <strain evidence="3 4">SYK</strain>
    </source>
</reference>
<proteinExistence type="predicted"/>
<evidence type="ECO:0000313" key="4">
    <source>
        <dbReference type="Proteomes" id="UP001317742"/>
    </source>
</evidence>
<dbReference type="InterPro" id="IPR028098">
    <property type="entry name" value="Glyco_trans_4-like_N"/>
</dbReference>